<dbReference type="InterPro" id="IPR036728">
    <property type="entry name" value="PBP_GOBP_sf"/>
</dbReference>
<dbReference type="KEGG" id="dpo:4804632"/>
<accession>A0A6I8UUW4</accession>
<evidence type="ECO:0000313" key="4">
    <source>
        <dbReference type="Proteomes" id="UP000001819"/>
    </source>
</evidence>
<dbReference type="Proteomes" id="UP000001819">
    <property type="component" value="Chromosome 3"/>
</dbReference>
<proteinExistence type="predicted"/>
<protein>
    <submittedName>
        <fullName evidence="5">General odorant-binding protein 57c</fullName>
    </submittedName>
</protein>
<dbReference type="FunCoup" id="A0A6I8UUW4">
    <property type="interactions" value="52"/>
</dbReference>
<dbReference type="GO" id="GO:0005549">
    <property type="term" value="F:odorant binding"/>
    <property type="evidence" value="ECO:0007669"/>
    <property type="project" value="InterPro"/>
</dbReference>
<dbReference type="GO" id="GO:0007608">
    <property type="term" value="P:sensory perception of smell"/>
    <property type="evidence" value="ECO:0007669"/>
    <property type="project" value="TreeGrafter"/>
</dbReference>
<dbReference type="InParanoid" id="A0A6I8UUW4"/>
<dbReference type="InterPro" id="IPR006170">
    <property type="entry name" value="PBP/GOBP"/>
</dbReference>
<keyword evidence="4" id="KW-1185">Reference proteome</keyword>
<evidence type="ECO:0000256" key="2">
    <source>
        <dbReference type="ARBA" id="ARBA00023157"/>
    </source>
</evidence>
<dbReference type="SMART" id="SM00708">
    <property type="entry name" value="PhBP"/>
    <property type="match status" value="1"/>
</dbReference>
<gene>
    <name evidence="5" type="primary">Obp57c</name>
</gene>
<dbReference type="AlphaFoldDB" id="A0A6I8UUW4"/>
<dbReference type="RefSeq" id="XP_001361164.3">
    <property type="nucleotide sequence ID" value="XM_001361127.4"/>
</dbReference>
<dbReference type="PANTHER" id="PTHR11857:SF48">
    <property type="entry name" value="GENERAL ODORANT-BINDING PROTEIN 57C-RELATED"/>
    <property type="match status" value="1"/>
</dbReference>
<name>A0A6I8UUW4_DROPS</name>
<sequence length="148" mass="16974">MLHVSIVISLLLVALTESLPTTLDESDLMNECLYFSHITLEELQAQMNISSSEEDLDNLDRKYKCFAHCLVARANLLDSRGRVDVAKIDELEPLTDEHRQALENCKRAHDDEPDNCEYAFSMFLCLSDYLEASDEVDEEQEKDNDLNE</sequence>
<keyword evidence="2" id="KW-1015">Disulfide bond</keyword>
<reference evidence="4" key="1">
    <citation type="submission" date="2024-06" db="UniProtKB">
        <authorList>
            <consortium name="RefSeq"/>
        </authorList>
    </citation>
    <scope>NUCLEOTIDE SEQUENCE [LARGE SCALE GENOMIC DNA]</scope>
    <source>
        <strain evidence="4">MV2-25</strain>
    </source>
</reference>
<dbReference type="CDD" id="cd23992">
    <property type="entry name" value="PBP_GOBP"/>
    <property type="match status" value="1"/>
</dbReference>
<keyword evidence="1 3" id="KW-0732">Signal</keyword>
<dbReference type="SUPFAM" id="SSF47565">
    <property type="entry name" value="Insect pheromone/odorant-binding proteins"/>
    <property type="match status" value="1"/>
</dbReference>
<dbReference type="Gene3D" id="1.10.238.20">
    <property type="entry name" value="Pheromone/general odorant binding protein domain"/>
    <property type="match status" value="1"/>
</dbReference>
<evidence type="ECO:0000256" key="1">
    <source>
        <dbReference type="ARBA" id="ARBA00022729"/>
    </source>
</evidence>
<feature type="chain" id="PRO_5026170908" evidence="3">
    <location>
        <begin position="19"/>
        <end position="148"/>
    </location>
</feature>
<evidence type="ECO:0000256" key="3">
    <source>
        <dbReference type="SAM" id="SignalP"/>
    </source>
</evidence>
<feature type="signal peptide" evidence="3">
    <location>
        <begin position="1"/>
        <end position="18"/>
    </location>
</feature>
<dbReference type="GO" id="GO:0005615">
    <property type="term" value="C:extracellular space"/>
    <property type="evidence" value="ECO:0007669"/>
    <property type="project" value="TreeGrafter"/>
</dbReference>
<organism evidence="4 5">
    <name type="scientific">Drosophila pseudoobscura pseudoobscura</name>
    <name type="common">Fruit fly</name>
    <dbReference type="NCBI Taxonomy" id="46245"/>
    <lineage>
        <taxon>Eukaryota</taxon>
        <taxon>Metazoa</taxon>
        <taxon>Ecdysozoa</taxon>
        <taxon>Arthropoda</taxon>
        <taxon>Hexapoda</taxon>
        <taxon>Insecta</taxon>
        <taxon>Pterygota</taxon>
        <taxon>Neoptera</taxon>
        <taxon>Endopterygota</taxon>
        <taxon>Diptera</taxon>
        <taxon>Brachycera</taxon>
        <taxon>Muscomorpha</taxon>
        <taxon>Ephydroidea</taxon>
        <taxon>Drosophilidae</taxon>
        <taxon>Drosophila</taxon>
        <taxon>Sophophora</taxon>
    </lineage>
</organism>
<evidence type="ECO:0000313" key="5">
    <source>
        <dbReference type="RefSeq" id="XP_001361164.3"/>
    </source>
</evidence>
<dbReference type="Pfam" id="PF01395">
    <property type="entry name" value="PBP_GOBP"/>
    <property type="match status" value="1"/>
</dbReference>
<reference evidence="5" key="2">
    <citation type="submission" date="2025-08" db="UniProtKB">
        <authorList>
            <consortium name="RefSeq"/>
        </authorList>
    </citation>
    <scope>IDENTIFICATION</scope>
    <source>
        <strain evidence="5">MV-25-SWS-2005</strain>
        <tissue evidence="5">Whole body</tissue>
    </source>
</reference>
<dbReference type="PANTHER" id="PTHR11857">
    <property type="entry name" value="ODORANT BINDING PROTEIN-RELATED"/>
    <property type="match status" value="1"/>
</dbReference>